<dbReference type="Gramene" id="PRQ51896">
    <property type="protein sequence ID" value="PRQ51896"/>
    <property type="gene ID" value="RchiOBHm_Chr2g0149561"/>
</dbReference>
<comment type="caution">
    <text evidence="2">The sequence shown here is derived from an EMBL/GenBank/DDBJ whole genome shotgun (WGS) entry which is preliminary data.</text>
</comment>
<gene>
    <name evidence="2" type="ORF">RchiOBHm_Chr2g0149561</name>
</gene>
<evidence type="ECO:0000313" key="2">
    <source>
        <dbReference type="EMBL" id="PRQ51896.1"/>
    </source>
</evidence>
<organism evidence="2 3">
    <name type="scientific">Rosa chinensis</name>
    <name type="common">China rose</name>
    <dbReference type="NCBI Taxonomy" id="74649"/>
    <lineage>
        <taxon>Eukaryota</taxon>
        <taxon>Viridiplantae</taxon>
        <taxon>Streptophyta</taxon>
        <taxon>Embryophyta</taxon>
        <taxon>Tracheophyta</taxon>
        <taxon>Spermatophyta</taxon>
        <taxon>Magnoliopsida</taxon>
        <taxon>eudicotyledons</taxon>
        <taxon>Gunneridae</taxon>
        <taxon>Pentapetalae</taxon>
        <taxon>rosids</taxon>
        <taxon>fabids</taxon>
        <taxon>Rosales</taxon>
        <taxon>Rosaceae</taxon>
        <taxon>Rosoideae</taxon>
        <taxon>Rosoideae incertae sedis</taxon>
        <taxon>Rosa</taxon>
    </lineage>
</organism>
<reference evidence="2 3" key="1">
    <citation type="journal article" date="2018" name="Nat. Genet.">
        <title>The Rosa genome provides new insights in the design of modern roses.</title>
        <authorList>
            <person name="Bendahmane M."/>
        </authorList>
    </citation>
    <scope>NUCLEOTIDE SEQUENCE [LARGE SCALE GENOMIC DNA]</scope>
    <source>
        <strain evidence="3">cv. Old Blush</strain>
    </source>
</reference>
<protein>
    <submittedName>
        <fullName evidence="2">Uncharacterized protein</fullName>
    </submittedName>
</protein>
<sequence length="221" mass="24696">MAPTRRKRTKQRAGFTSIKINKEEQKQVEASEREIADLNLGDKSKTHGSKGQESEGSGDLKGDDYLGEDVSGSKGKESKDHLRTARDDFLGIDIPVSCRRKLAGCACCGEYDHLNVTCPFLKYIPDGAKIGRCFETICRGCHHIGKVCCVKRGKSVGGYAMLKRCCHCLCIGHWEWEDCEDCPRPKDVVYEKLEYLDGDGISSESEDEDAFRPRNRAPWGL</sequence>
<dbReference type="AlphaFoldDB" id="A0A2P6RZQ1"/>
<feature type="compositionally biased region" description="Basic and acidic residues" evidence="1">
    <location>
        <begin position="20"/>
        <end position="64"/>
    </location>
</feature>
<dbReference type="Proteomes" id="UP000238479">
    <property type="component" value="Chromosome 2"/>
</dbReference>
<dbReference type="EMBL" id="PDCK01000040">
    <property type="protein sequence ID" value="PRQ51896.1"/>
    <property type="molecule type" value="Genomic_DNA"/>
</dbReference>
<feature type="compositionally biased region" description="Basic residues" evidence="1">
    <location>
        <begin position="1"/>
        <end position="11"/>
    </location>
</feature>
<accession>A0A2P6RZQ1</accession>
<keyword evidence="3" id="KW-1185">Reference proteome</keyword>
<feature type="region of interest" description="Disordered" evidence="1">
    <location>
        <begin position="1"/>
        <end position="64"/>
    </location>
</feature>
<feature type="region of interest" description="Disordered" evidence="1">
    <location>
        <begin position="199"/>
        <end position="221"/>
    </location>
</feature>
<name>A0A2P6RZQ1_ROSCH</name>
<dbReference type="OrthoDB" id="10472392at2759"/>
<proteinExistence type="predicted"/>
<evidence type="ECO:0000313" key="3">
    <source>
        <dbReference type="Proteomes" id="UP000238479"/>
    </source>
</evidence>
<evidence type="ECO:0000256" key="1">
    <source>
        <dbReference type="SAM" id="MobiDB-lite"/>
    </source>
</evidence>